<comment type="caution">
    <text evidence="3">The sequence shown here is derived from an EMBL/GenBank/DDBJ whole genome shotgun (WGS) entry which is preliminary data.</text>
</comment>
<evidence type="ECO:0000256" key="1">
    <source>
        <dbReference type="SAM" id="SignalP"/>
    </source>
</evidence>
<dbReference type="Pfam" id="PF00092">
    <property type="entry name" value="VWA"/>
    <property type="match status" value="1"/>
</dbReference>
<reference evidence="3" key="2">
    <citation type="journal article" date="2018" name="Nature">
        <title>A major lineage of non-tailed dsDNA viruses as unrecognized killers of marine bacteria.</title>
        <authorList>
            <person name="Kauffman K.M."/>
            <person name="Hussain F.A."/>
            <person name="Yang J."/>
            <person name="Arevalo P."/>
            <person name="Brown J.M."/>
            <person name="Chang W.K."/>
            <person name="VanInsberghe D."/>
            <person name="Elsherbini J."/>
            <person name="Sharma R.S."/>
            <person name="Cutler M.B."/>
            <person name="Kelly L."/>
            <person name="Polz M.F."/>
        </authorList>
    </citation>
    <scope>NUCLEOTIDE SEQUENCE</scope>
    <source>
        <strain evidence="3">10N.222.46.E12</strain>
    </source>
</reference>
<dbReference type="SMART" id="SM00327">
    <property type="entry name" value="VWA"/>
    <property type="match status" value="1"/>
</dbReference>
<dbReference type="InterPro" id="IPR014121">
    <property type="entry name" value="TraN_Ftype"/>
</dbReference>
<dbReference type="RefSeq" id="WP_053309185.1">
    <property type="nucleotide sequence ID" value="NZ_CP170592.1"/>
</dbReference>
<organism evidence="3">
    <name type="scientific">Vibrio cyclitrophicus</name>
    <dbReference type="NCBI Taxonomy" id="47951"/>
    <lineage>
        <taxon>Bacteria</taxon>
        <taxon>Pseudomonadati</taxon>
        <taxon>Pseudomonadota</taxon>
        <taxon>Gammaproteobacteria</taxon>
        <taxon>Vibrionales</taxon>
        <taxon>Vibrionaceae</taxon>
        <taxon>Vibrio</taxon>
    </lineage>
</organism>
<dbReference type="InterPro" id="IPR036465">
    <property type="entry name" value="vWFA_dom_sf"/>
</dbReference>
<feature type="domain" description="VWFA" evidence="2">
    <location>
        <begin position="231"/>
        <end position="393"/>
    </location>
</feature>
<dbReference type="InterPro" id="IPR002035">
    <property type="entry name" value="VWF_A"/>
</dbReference>
<dbReference type="NCBIfam" id="NF011458">
    <property type="entry name" value="PRK14876.1"/>
    <property type="match status" value="1"/>
</dbReference>
<reference evidence="3" key="1">
    <citation type="submission" date="2016-07" db="EMBL/GenBank/DDBJ databases">
        <authorList>
            <person name="Kauffman K."/>
            <person name="Arevalo P."/>
            <person name="Polz M.F."/>
        </authorList>
    </citation>
    <scope>NUCLEOTIDE SEQUENCE</scope>
    <source>
        <strain evidence="3">10N.222.46.E12</strain>
    </source>
</reference>
<feature type="signal peptide" evidence="1">
    <location>
        <begin position="1"/>
        <end position="28"/>
    </location>
</feature>
<dbReference type="Pfam" id="PF06986">
    <property type="entry name" value="F_T4SS_TraN"/>
    <property type="match status" value="2"/>
</dbReference>
<sequence length="937" mass="100388">MRNCSAIMKSVASLLIVTVPFLPIHAYANGNEAANVGRDAQTFANELSASFKSNQGGVSNGNISFPTIQNGQFQSGGGTINVNDLFPGTSSSNNDPSSYYFPDGNPNVSELEGVYNSNDAMDTIGGNAKTSLWNDANSETPTISGSAYKVLLDASNQSKPDFKNDPIMNLSKSTYDDIDLIAQGFGDCSAETVIKDKTIKSHVPDYYTCDRLYKPTGNCKITHTIEIAAEPADIVFLIDNSGSMGGVIHDLRNNVGAFAQLLTQDGSGDLRLGGAVYRHSDYTFNRVELTPDFNTFKSWLDGVSTAGAPTYPFDAIAWAANHYQWRGGDIRKVLVLVGNDDTGGNKSAAISALASKQVELFSFHNNGDVKSIGTPLADYFSGPLLLKFAQNLTVVSDRWTPQSCIEDGIASLEEFCSGSYTASPANDNTCVMLSGFQVCKGDPVYNLLGEPPLPNVPKLAASVDVSQLECSFNQGQGTCWIDKDGNEQCLENNQDVDQCKKYEDNPQCGFISSQCVDGATGSQGNCYVHEEKYDCGYDVDVPSFDKETEYSCGGPIKCMGDDCLDINKTQSTDFARASALLNAAQFMTQDMSCEDITGENNTYCKAFSGEEGECKIAVGGAQDCCEKPSGLSMGDYLTLMMSVPKLDGAIMALDSGSAIKGAYQAIRDPAISGWTEITKPFTSYMENITGAIDNFTKPITDLAKEAIQALKDEIAKITGKALGNASATGSAGVPAGASEGMMEQMVGQQAASILSGIMAAYTAYVVAMMIIQIVWKCEEEEFELNAKRALNSCHQVGSYCKTKVLGACIEKRQTYCCFSSPLSKIIQQQIRPQLGLSWGSAKAPQCDGIPLNRLAEIDWEQVNLDEWLGLLQANGKFPESSAIDLDSLTGAGSVFNTDGTRLNAADRAQERLKGVDLDAVRKDAGDSLLLDKGAPSN</sequence>
<gene>
    <name evidence="3" type="ORF">BCS90_07580</name>
</gene>
<feature type="chain" id="PRO_5031426057" evidence="1">
    <location>
        <begin position="29"/>
        <end position="937"/>
    </location>
</feature>
<dbReference type="CDD" id="cd00198">
    <property type="entry name" value="vWFA"/>
    <property type="match status" value="1"/>
</dbReference>
<dbReference type="AlphaFoldDB" id="A0A7Z1MD59"/>
<protein>
    <submittedName>
        <fullName evidence="3">Conjugal transfer protein TraN</fullName>
    </submittedName>
</protein>
<evidence type="ECO:0000313" key="3">
    <source>
        <dbReference type="EMBL" id="PMP20249.1"/>
    </source>
</evidence>
<dbReference type="SUPFAM" id="SSF53300">
    <property type="entry name" value="vWA-like"/>
    <property type="match status" value="1"/>
</dbReference>
<dbReference type="Gene3D" id="3.40.50.410">
    <property type="entry name" value="von Willebrand factor, type A domain"/>
    <property type="match status" value="1"/>
</dbReference>
<keyword evidence="1" id="KW-0732">Signal</keyword>
<proteinExistence type="predicted"/>
<name>A0A7Z1MD59_9VIBR</name>
<dbReference type="EMBL" id="MDBS01000100">
    <property type="protein sequence ID" value="PMP20249.1"/>
    <property type="molecule type" value="Genomic_DNA"/>
</dbReference>
<accession>A0A7Z1MD59</accession>
<evidence type="ECO:0000259" key="2">
    <source>
        <dbReference type="SMART" id="SM00327"/>
    </source>
</evidence>